<keyword evidence="2" id="KW-1185">Reference proteome</keyword>
<dbReference type="RefSeq" id="WP_190436001.1">
    <property type="nucleotide sequence ID" value="NZ_JAMPKM010000005.1"/>
</dbReference>
<dbReference type="InterPro" id="IPR029063">
    <property type="entry name" value="SAM-dependent_MTases_sf"/>
</dbReference>
<organism evidence="1 2">
    <name type="scientific">Trichocoleus desertorum GB2-A4</name>
    <dbReference type="NCBI Taxonomy" id="2933944"/>
    <lineage>
        <taxon>Bacteria</taxon>
        <taxon>Bacillati</taxon>
        <taxon>Cyanobacteriota</taxon>
        <taxon>Cyanophyceae</taxon>
        <taxon>Leptolyngbyales</taxon>
        <taxon>Trichocoleusaceae</taxon>
        <taxon>Trichocoleus</taxon>
    </lineage>
</organism>
<keyword evidence="1" id="KW-0489">Methyltransferase</keyword>
<reference evidence="1 2" key="1">
    <citation type="submission" date="2022-04" db="EMBL/GenBank/DDBJ databases">
        <title>Positive selection, recombination, and allopatry shape intraspecific diversity of widespread and dominant cyanobacteria.</title>
        <authorList>
            <person name="Wei J."/>
            <person name="Shu W."/>
            <person name="Hu C."/>
        </authorList>
    </citation>
    <scope>NUCLEOTIDE SEQUENCE [LARGE SCALE GENOMIC DNA]</scope>
    <source>
        <strain evidence="1 2">GB2-A4</strain>
    </source>
</reference>
<dbReference type="Pfam" id="PF13578">
    <property type="entry name" value="Methyltransf_24"/>
    <property type="match status" value="1"/>
</dbReference>
<evidence type="ECO:0000313" key="2">
    <source>
        <dbReference type="Proteomes" id="UP001464891"/>
    </source>
</evidence>
<sequence length="293" mass="34175">MQRLLWLLQKYPTLGDRWGYSIRQCHYYEPLPEFSAITPEQVLKRRVSSCIDWNLERQVSLVRKLSQYQSEIQEIVEGQTSISFDFSNSVFSELDAAVYYAILRELKPRRVIEIGCGYSTQIAALAIAQNLQQGYSGGIICVEPYPEARLTEANLAVELITEKVETLSLDFFQQLSAGDVLLIDSTHTVKFDSDVCREILQILPALPSGVWVHFHDIFFPYDYPPDWLIKERRAWSEQYMLEAFLAYNNVFEVKLANHWLSLDYPEEVAKLWPNVLQWQQKFHQCGSFWLCKK</sequence>
<protein>
    <submittedName>
        <fullName evidence="1">Class I SAM-dependent methyltransferase</fullName>
    </submittedName>
</protein>
<comment type="caution">
    <text evidence="1">The sequence shown here is derived from an EMBL/GenBank/DDBJ whole genome shotgun (WGS) entry which is preliminary data.</text>
</comment>
<evidence type="ECO:0000313" key="1">
    <source>
        <dbReference type="EMBL" id="MEP0817663.1"/>
    </source>
</evidence>
<keyword evidence="1" id="KW-0808">Transferase</keyword>
<dbReference type="SUPFAM" id="SSF53335">
    <property type="entry name" value="S-adenosyl-L-methionine-dependent methyltransferases"/>
    <property type="match status" value="1"/>
</dbReference>
<accession>A0ABV0J7A6</accession>
<gene>
    <name evidence="1" type="ORF">NC998_11195</name>
</gene>
<name>A0ABV0J7A6_9CYAN</name>
<dbReference type="GO" id="GO:0032259">
    <property type="term" value="P:methylation"/>
    <property type="evidence" value="ECO:0007669"/>
    <property type="project" value="UniProtKB-KW"/>
</dbReference>
<dbReference type="EMBL" id="JAMPKM010000005">
    <property type="protein sequence ID" value="MEP0817663.1"/>
    <property type="molecule type" value="Genomic_DNA"/>
</dbReference>
<dbReference type="GO" id="GO:0008168">
    <property type="term" value="F:methyltransferase activity"/>
    <property type="evidence" value="ECO:0007669"/>
    <property type="project" value="UniProtKB-KW"/>
</dbReference>
<dbReference type="Gene3D" id="3.40.50.150">
    <property type="entry name" value="Vaccinia Virus protein VP39"/>
    <property type="match status" value="1"/>
</dbReference>
<proteinExistence type="predicted"/>
<dbReference type="Proteomes" id="UP001464891">
    <property type="component" value="Unassembled WGS sequence"/>
</dbReference>